<dbReference type="RefSeq" id="WP_388236987.1">
    <property type="nucleotide sequence ID" value="NZ_JBHVZQ010000020.1"/>
</dbReference>
<evidence type="ECO:0000256" key="1">
    <source>
        <dbReference type="SAM" id="MobiDB-lite"/>
    </source>
</evidence>
<keyword evidence="4" id="KW-0012">Acyltransferase</keyword>
<feature type="transmembrane region" description="Helical" evidence="2">
    <location>
        <begin position="196"/>
        <end position="216"/>
    </location>
</feature>
<name>A0ABW6QB84_9ACTN</name>
<organism evidence="4 5">
    <name type="scientific">Streptomyces marokkonensis</name>
    <dbReference type="NCBI Taxonomy" id="324855"/>
    <lineage>
        <taxon>Bacteria</taxon>
        <taxon>Bacillati</taxon>
        <taxon>Actinomycetota</taxon>
        <taxon>Actinomycetes</taxon>
        <taxon>Kitasatosporales</taxon>
        <taxon>Streptomycetaceae</taxon>
        <taxon>Streptomyces</taxon>
    </lineage>
</organism>
<dbReference type="EC" id="2.3.1.-" evidence="4"/>
<accession>A0ABW6QB84</accession>
<reference evidence="4 5" key="1">
    <citation type="submission" date="2024-09" db="EMBL/GenBank/DDBJ databases">
        <title>The Natural Products Discovery Center: Release of the First 8490 Sequenced Strains for Exploring Actinobacteria Biosynthetic Diversity.</title>
        <authorList>
            <person name="Kalkreuter E."/>
            <person name="Kautsar S.A."/>
            <person name="Yang D."/>
            <person name="Bader C.D."/>
            <person name="Teijaro C.N."/>
            <person name="Fluegel L."/>
            <person name="Davis C.M."/>
            <person name="Simpson J.R."/>
            <person name="Lauterbach L."/>
            <person name="Steele A.D."/>
            <person name="Gui C."/>
            <person name="Meng S."/>
            <person name="Li G."/>
            <person name="Viehrig K."/>
            <person name="Ye F."/>
            <person name="Su P."/>
            <person name="Kiefer A.F."/>
            <person name="Nichols A."/>
            <person name="Cepeda A.J."/>
            <person name="Yan W."/>
            <person name="Fan B."/>
            <person name="Jiang Y."/>
            <person name="Adhikari A."/>
            <person name="Zheng C.-J."/>
            <person name="Schuster L."/>
            <person name="Cowan T.M."/>
            <person name="Smanski M.J."/>
            <person name="Chevrette M.G."/>
            <person name="De Carvalho L.P.S."/>
            <person name="Shen B."/>
        </authorList>
    </citation>
    <scope>NUCLEOTIDE SEQUENCE [LARGE SCALE GENOMIC DNA]</scope>
    <source>
        <strain evidence="4 5">NPDC058328</strain>
    </source>
</reference>
<feature type="transmembrane region" description="Helical" evidence="2">
    <location>
        <begin position="29"/>
        <end position="50"/>
    </location>
</feature>
<feature type="transmembrane region" description="Helical" evidence="2">
    <location>
        <begin position="266"/>
        <end position="282"/>
    </location>
</feature>
<feature type="transmembrane region" description="Helical" evidence="2">
    <location>
        <begin position="174"/>
        <end position="190"/>
    </location>
</feature>
<feature type="domain" description="Acyltransferase 3" evidence="3">
    <location>
        <begin position="26"/>
        <end position="363"/>
    </location>
</feature>
<keyword evidence="2" id="KW-0472">Membrane</keyword>
<keyword evidence="2" id="KW-1133">Transmembrane helix</keyword>
<dbReference type="EMBL" id="JBHVZQ010000020">
    <property type="protein sequence ID" value="MFF1276028.1"/>
    <property type="molecule type" value="Genomic_DNA"/>
</dbReference>
<feature type="transmembrane region" description="Helical" evidence="2">
    <location>
        <begin position="228"/>
        <end position="246"/>
    </location>
</feature>
<protein>
    <submittedName>
        <fullName evidence="4">Acyltransferase</fullName>
        <ecNumber evidence="4">2.3.1.-</ecNumber>
    </submittedName>
</protein>
<dbReference type="GO" id="GO:0016746">
    <property type="term" value="F:acyltransferase activity"/>
    <property type="evidence" value="ECO:0007669"/>
    <property type="project" value="UniProtKB-KW"/>
</dbReference>
<feature type="transmembrane region" description="Helical" evidence="2">
    <location>
        <begin position="70"/>
        <end position="93"/>
    </location>
</feature>
<feature type="region of interest" description="Disordered" evidence="1">
    <location>
        <begin position="369"/>
        <end position="395"/>
    </location>
</feature>
<dbReference type="Pfam" id="PF01757">
    <property type="entry name" value="Acyl_transf_3"/>
    <property type="match status" value="1"/>
</dbReference>
<feature type="transmembrane region" description="Helical" evidence="2">
    <location>
        <begin position="148"/>
        <end position="167"/>
    </location>
</feature>
<gene>
    <name evidence="4" type="ORF">ACFVZC_21915</name>
</gene>
<dbReference type="Proteomes" id="UP001601627">
    <property type="component" value="Unassembled WGS sequence"/>
</dbReference>
<proteinExistence type="predicted"/>
<keyword evidence="4" id="KW-0808">Transferase</keyword>
<feature type="transmembrane region" description="Helical" evidence="2">
    <location>
        <begin position="294"/>
        <end position="313"/>
    </location>
</feature>
<comment type="caution">
    <text evidence="4">The sequence shown here is derived from an EMBL/GenBank/DDBJ whole genome shotgun (WGS) entry which is preliminary data.</text>
</comment>
<evidence type="ECO:0000256" key="2">
    <source>
        <dbReference type="SAM" id="Phobius"/>
    </source>
</evidence>
<keyword evidence="5" id="KW-1185">Reference proteome</keyword>
<feature type="transmembrane region" description="Helical" evidence="2">
    <location>
        <begin position="113"/>
        <end position="136"/>
    </location>
</feature>
<evidence type="ECO:0000259" key="3">
    <source>
        <dbReference type="Pfam" id="PF01757"/>
    </source>
</evidence>
<evidence type="ECO:0000313" key="4">
    <source>
        <dbReference type="EMBL" id="MFF1276028.1"/>
    </source>
</evidence>
<keyword evidence="2" id="KW-0812">Transmembrane</keyword>
<sequence length="395" mass="42524">MSRLTTAIRRTAARVDAATPLHRDRAVDALRALAILGVVLGHWLVTALVSDGRTLHTASPLQHMPWLAPVSWAFQTLAVFFLVGGHVATRGYASARTRGVPYHRWLRDRLTRLFKPVAAVLTLWTIVTAVLLLSGAEYATVRALAKLALSPLWFLLVFAALTAATPLLTRLHPLWPLAVVLHVDLLRFGLGAPDGLGWLNLAAGWLVPYTLGAAWTRGELERRRSGRLLLVAGTAATAALVAFAGYPASMVGVPGAEVSNLNPPTLAAVTFGLAQCGLALLLRERLRGAMRRPVAWAAVALANLCAMTVFLWHQTALMATTATALPAGRLPGLHTVPDGLGWVAARLVWLPVFVLALAVCVSAFRSWERGGGGRRRGRSRVVRAHRPATEDVRHV</sequence>
<evidence type="ECO:0000313" key="5">
    <source>
        <dbReference type="Proteomes" id="UP001601627"/>
    </source>
</evidence>
<dbReference type="InterPro" id="IPR002656">
    <property type="entry name" value="Acyl_transf_3_dom"/>
</dbReference>
<feature type="transmembrane region" description="Helical" evidence="2">
    <location>
        <begin position="347"/>
        <end position="367"/>
    </location>
</feature>
<feature type="compositionally biased region" description="Basic residues" evidence="1">
    <location>
        <begin position="372"/>
        <end position="386"/>
    </location>
</feature>